<dbReference type="RefSeq" id="WP_185895741.1">
    <property type="nucleotide sequence ID" value="NZ_CP060028.1"/>
</dbReference>
<evidence type="ECO:0000313" key="1">
    <source>
        <dbReference type="EMBL" id="QND80527.1"/>
    </source>
</evidence>
<accession>A0ABX6RB84</accession>
<name>A0ABX6RB84_PSEMX</name>
<gene>
    <name evidence="1" type="ORF">H4W19_01595</name>
</gene>
<protein>
    <recommendedName>
        <fullName evidence="3">Lipoprotein</fullName>
    </recommendedName>
</protein>
<evidence type="ECO:0008006" key="3">
    <source>
        <dbReference type="Google" id="ProtNLM"/>
    </source>
</evidence>
<dbReference type="EMBL" id="CP060028">
    <property type="protein sequence ID" value="QND80527.1"/>
    <property type="molecule type" value="Genomic_DNA"/>
</dbReference>
<keyword evidence="2" id="KW-1185">Reference proteome</keyword>
<proteinExistence type="predicted"/>
<evidence type="ECO:0000313" key="2">
    <source>
        <dbReference type="Proteomes" id="UP000515506"/>
    </source>
</evidence>
<organism evidence="1 2">
    <name type="scientific">Pseudoxanthomonas mexicana</name>
    <dbReference type="NCBI Taxonomy" id="128785"/>
    <lineage>
        <taxon>Bacteria</taxon>
        <taxon>Pseudomonadati</taxon>
        <taxon>Pseudomonadota</taxon>
        <taxon>Gammaproteobacteria</taxon>
        <taxon>Lysobacterales</taxon>
        <taxon>Lysobacteraceae</taxon>
        <taxon>Pseudoxanthomonas</taxon>
    </lineage>
</organism>
<dbReference type="PROSITE" id="PS51257">
    <property type="entry name" value="PROKAR_LIPOPROTEIN"/>
    <property type="match status" value="1"/>
</dbReference>
<sequence>MRAQLALISAGMLLTTTGCSLRPQLVKHHEHATLAGNAAKLTILGGTSSSTSPEKLLGDGYTVTGFVTQAPPTAASSPFISKLSDRGQAELIGRVGASAKNADELAATLLKLGEKPVSSCNDGPLRLNRRLVLSLAGRHAAPSTRFDAMAYVLTLDNADRARFITWNRFETLQETVALGATRMKQSQSAGWADFDSEKTTAAATAVAPAKELLSTLNLSASQSRELEESVASARRFTPITGTLSEPGAALLQQGAVGMDLFGNLTADFTIELKEGADGPHVAKDWIYTATGLFADGKPQPNVSGTVVSRCGRVYAVSVEPIKAKLAANGILRQVGKGAETVIEGDDTATYTTLPTATSVDIDLVDRESLSRTYFTIKRAGKDYNLYNHTEKQEILFATLDEARSWVRWFRQTGNTSLKETQLGWLGPPNPKGGLALLRKGEAMELEIHRCASEKKENVICGVVWK</sequence>
<dbReference type="Proteomes" id="UP000515506">
    <property type="component" value="Chromosome"/>
</dbReference>
<reference evidence="1 2" key="1">
    <citation type="submission" date="2020-08" db="EMBL/GenBank/DDBJ databases">
        <title>Streptomycin resistant and MDR strain, P. mexicana.</title>
        <authorList>
            <person name="Ganesh-kumar S."/>
            <person name="Zhe T."/>
            <person name="Yu Z."/>
            <person name="Min Y."/>
        </authorList>
    </citation>
    <scope>NUCLEOTIDE SEQUENCE [LARGE SCALE GENOMIC DNA]</scope>
    <source>
        <strain evidence="1 2">GTZY</strain>
    </source>
</reference>